<gene>
    <name evidence="2" type="ORF">HH303_09230</name>
</gene>
<dbReference type="Proteomes" id="UP000539372">
    <property type="component" value="Unassembled WGS sequence"/>
</dbReference>
<dbReference type="PIRSF" id="PIRSF016789">
    <property type="entry name" value="DUF454"/>
    <property type="match status" value="1"/>
</dbReference>
<sequence>MTRSGLRLIYLLLGLLFTGLGLVGAFLPLLPTVPFLLLAVWCFARSSQRLHTWLYSHPRWGPPIQDWDRYGVVPIRAKILSCSMMSVSMILMLLTTDLALWHYGAIAAFLTAVGVWIVTRPSHPPSPEDDGASLDQ</sequence>
<reference evidence="2 3" key="1">
    <citation type="submission" date="2020-04" db="EMBL/GenBank/DDBJ databases">
        <title>Rhodospirillaceae bacterium KN72 isolated from deep sea.</title>
        <authorList>
            <person name="Zhang D.-C."/>
        </authorList>
    </citation>
    <scope>NUCLEOTIDE SEQUENCE [LARGE SCALE GENOMIC DNA]</scope>
    <source>
        <strain evidence="2 3">KN72</strain>
    </source>
</reference>
<dbReference type="GO" id="GO:0005886">
    <property type="term" value="C:plasma membrane"/>
    <property type="evidence" value="ECO:0007669"/>
    <property type="project" value="TreeGrafter"/>
</dbReference>
<name>A0A7Y0HFJ6_9PROT</name>
<feature type="transmembrane region" description="Helical" evidence="1">
    <location>
        <begin position="100"/>
        <end position="118"/>
    </location>
</feature>
<dbReference type="Pfam" id="PF04304">
    <property type="entry name" value="DUF454"/>
    <property type="match status" value="1"/>
</dbReference>
<keyword evidence="1" id="KW-0812">Transmembrane</keyword>
<dbReference type="RefSeq" id="WP_169625001.1">
    <property type="nucleotide sequence ID" value="NZ_JABBNT010000002.1"/>
</dbReference>
<dbReference type="EMBL" id="JABBNT010000002">
    <property type="protein sequence ID" value="NMM44663.1"/>
    <property type="molecule type" value="Genomic_DNA"/>
</dbReference>
<feature type="transmembrane region" description="Helical" evidence="1">
    <location>
        <begin position="7"/>
        <end position="27"/>
    </location>
</feature>
<dbReference type="PANTHER" id="PTHR35813:SF1">
    <property type="entry name" value="INNER MEMBRANE PROTEIN YBAN"/>
    <property type="match status" value="1"/>
</dbReference>
<organism evidence="2 3">
    <name type="scientific">Pacificispira spongiicola</name>
    <dbReference type="NCBI Taxonomy" id="2729598"/>
    <lineage>
        <taxon>Bacteria</taxon>
        <taxon>Pseudomonadati</taxon>
        <taxon>Pseudomonadota</taxon>
        <taxon>Alphaproteobacteria</taxon>
        <taxon>Rhodospirillales</taxon>
        <taxon>Rhodospirillaceae</taxon>
        <taxon>Pacificispira</taxon>
    </lineage>
</organism>
<proteinExistence type="predicted"/>
<comment type="caution">
    <text evidence="2">The sequence shown here is derived from an EMBL/GenBank/DDBJ whole genome shotgun (WGS) entry which is preliminary data.</text>
</comment>
<dbReference type="PANTHER" id="PTHR35813">
    <property type="entry name" value="INNER MEMBRANE PROTEIN YBAN"/>
    <property type="match status" value="1"/>
</dbReference>
<evidence type="ECO:0000313" key="3">
    <source>
        <dbReference type="Proteomes" id="UP000539372"/>
    </source>
</evidence>
<keyword evidence="1" id="KW-0472">Membrane</keyword>
<feature type="transmembrane region" description="Helical" evidence="1">
    <location>
        <begin position="75"/>
        <end position="94"/>
    </location>
</feature>
<keyword evidence="3" id="KW-1185">Reference proteome</keyword>
<evidence type="ECO:0000256" key="1">
    <source>
        <dbReference type="SAM" id="Phobius"/>
    </source>
</evidence>
<evidence type="ECO:0000313" key="2">
    <source>
        <dbReference type="EMBL" id="NMM44663.1"/>
    </source>
</evidence>
<protein>
    <submittedName>
        <fullName evidence="2">DUF454 domain-containing protein</fullName>
    </submittedName>
</protein>
<accession>A0A7Y0HFJ6</accession>
<dbReference type="AlphaFoldDB" id="A0A7Y0HFJ6"/>
<dbReference type="InterPro" id="IPR007401">
    <property type="entry name" value="DUF454"/>
</dbReference>
<keyword evidence="1" id="KW-1133">Transmembrane helix</keyword>